<reference evidence="5" key="1">
    <citation type="submission" date="2022-12" db="EMBL/GenBank/DDBJ databases">
        <title>Reference genome sequencing for broad-spectrum identification of bacterial and archaeal isolates by mass spectrometry.</title>
        <authorList>
            <person name="Sekiguchi Y."/>
            <person name="Tourlousse D.M."/>
        </authorList>
    </citation>
    <scope>NUCLEOTIDE SEQUENCE</scope>
    <source>
        <strain evidence="5">10succ1</strain>
    </source>
</reference>
<gene>
    <name evidence="5" type="ORF">PM10SUCC1_31140</name>
</gene>
<dbReference type="AlphaFoldDB" id="A0A9W6GP70"/>
<evidence type="ECO:0000256" key="2">
    <source>
        <dbReference type="ARBA" id="ARBA00012865"/>
    </source>
</evidence>
<comment type="caution">
    <text evidence="5">The sequence shown here is derived from an EMBL/GenBank/DDBJ whole genome shotgun (WGS) entry which is preliminary data.</text>
</comment>
<evidence type="ECO:0000313" key="5">
    <source>
        <dbReference type="EMBL" id="GLI57600.1"/>
    </source>
</evidence>
<proteinExistence type="inferred from homology"/>
<dbReference type="InterPro" id="IPR023650">
    <property type="entry name" value="Beta-lactam_class-A_AS"/>
</dbReference>
<dbReference type="EMBL" id="BSDY01000021">
    <property type="protein sequence ID" value="GLI57600.1"/>
    <property type="molecule type" value="Genomic_DNA"/>
</dbReference>
<keyword evidence="3 4" id="KW-0046">Antibiotic resistance</keyword>
<dbReference type="Gene3D" id="3.40.710.10">
    <property type="entry name" value="DD-peptidase/beta-lactamase superfamily"/>
    <property type="match status" value="1"/>
</dbReference>
<keyword evidence="6" id="KW-1185">Reference proteome</keyword>
<dbReference type="GO" id="GO:0046677">
    <property type="term" value="P:response to antibiotic"/>
    <property type="evidence" value="ECO:0007669"/>
    <property type="project" value="UniProtKB-UniRule"/>
</dbReference>
<dbReference type="GO" id="GO:0030655">
    <property type="term" value="P:beta-lactam antibiotic catabolic process"/>
    <property type="evidence" value="ECO:0007669"/>
    <property type="project" value="InterPro"/>
</dbReference>
<dbReference type="PRINTS" id="PR00118">
    <property type="entry name" value="BLACTAMASEA"/>
</dbReference>
<evidence type="ECO:0000256" key="4">
    <source>
        <dbReference type="RuleBase" id="RU361140"/>
    </source>
</evidence>
<dbReference type="Proteomes" id="UP001144471">
    <property type="component" value="Unassembled WGS sequence"/>
</dbReference>
<protein>
    <recommendedName>
        <fullName evidence="2 4">Beta-lactamase</fullName>
        <ecNumber evidence="2 4">3.5.2.6</ecNumber>
    </recommendedName>
</protein>
<organism evidence="5 6">
    <name type="scientific">Propionigenium maris DSM 9537</name>
    <dbReference type="NCBI Taxonomy" id="1123000"/>
    <lineage>
        <taxon>Bacteria</taxon>
        <taxon>Fusobacteriati</taxon>
        <taxon>Fusobacteriota</taxon>
        <taxon>Fusobacteriia</taxon>
        <taxon>Fusobacteriales</taxon>
        <taxon>Fusobacteriaceae</taxon>
        <taxon>Propionigenium</taxon>
    </lineage>
</organism>
<comment type="similarity">
    <text evidence="1 4">Belongs to the class-A beta-lactamase family.</text>
</comment>
<sequence length="85" mass="9435">MVKKIVKFIPVVFMLLLNSVILANKLPSTVIKEINTVEKRLGASVGVAVYDTESNIISEYNGDKRFPLMSTFKTLAAANILYKTD</sequence>
<dbReference type="GO" id="GO:0008800">
    <property type="term" value="F:beta-lactamase activity"/>
    <property type="evidence" value="ECO:0007669"/>
    <property type="project" value="UniProtKB-UniRule"/>
</dbReference>
<keyword evidence="4" id="KW-0378">Hydrolase</keyword>
<dbReference type="SUPFAM" id="SSF56601">
    <property type="entry name" value="beta-lactamase/transpeptidase-like"/>
    <property type="match status" value="1"/>
</dbReference>
<dbReference type="InterPro" id="IPR012338">
    <property type="entry name" value="Beta-lactam/transpept-like"/>
</dbReference>
<dbReference type="InterPro" id="IPR000871">
    <property type="entry name" value="Beta-lactam_class-A"/>
</dbReference>
<evidence type="ECO:0000313" key="6">
    <source>
        <dbReference type="Proteomes" id="UP001144471"/>
    </source>
</evidence>
<name>A0A9W6GP70_9FUSO</name>
<dbReference type="PROSITE" id="PS00146">
    <property type="entry name" value="BETA_LACTAMASE_A"/>
    <property type="match status" value="1"/>
</dbReference>
<evidence type="ECO:0000256" key="3">
    <source>
        <dbReference type="ARBA" id="ARBA00023251"/>
    </source>
</evidence>
<evidence type="ECO:0000256" key="1">
    <source>
        <dbReference type="ARBA" id="ARBA00009009"/>
    </source>
</evidence>
<dbReference type="EC" id="3.5.2.6" evidence="2 4"/>
<comment type="catalytic activity">
    <reaction evidence="4">
        <text>a beta-lactam + H2O = a substituted beta-amino acid</text>
        <dbReference type="Rhea" id="RHEA:20401"/>
        <dbReference type="ChEBI" id="CHEBI:15377"/>
        <dbReference type="ChEBI" id="CHEBI:35627"/>
        <dbReference type="ChEBI" id="CHEBI:140347"/>
        <dbReference type="EC" id="3.5.2.6"/>
    </reaction>
</comment>
<accession>A0A9W6GP70</accession>